<dbReference type="AlphaFoldDB" id="A0A1J4J6B0"/>
<name>A0A1J4J6B0_9EUKA</name>
<dbReference type="VEuPathDB" id="TrichDB:TRFO_10879"/>
<evidence type="ECO:0000259" key="1">
    <source>
        <dbReference type="Pfam" id="PF07707"/>
    </source>
</evidence>
<dbReference type="SUPFAM" id="SSF49785">
    <property type="entry name" value="Galactose-binding domain-like"/>
    <property type="match status" value="1"/>
</dbReference>
<dbReference type="Proteomes" id="UP000179807">
    <property type="component" value="Unassembled WGS sequence"/>
</dbReference>
<protein>
    <recommendedName>
        <fullName evidence="1">BACK domain-containing protein</fullName>
    </recommendedName>
</protein>
<dbReference type="EMBL" id="MLAK01001293">
    <property type="protein sequence ID" value="OHS94736.1"/>
    <property type="molecule type" value="Genomic_DNA"/>
</dbReference>
<evidence type="ECO:0000313" key="3">
    <source>
        <dbReference type="Proteomes" id="UP000179807"/>
    </source>
</evidence>
<dbReference type="InterPro" id="IPR011705">
    <property type="entry name" value="BACK"/>
</dbReference>
<keyword evidence="3" id="KW-1185">Reference proteome</keyword>
<dbReference type="RefSeq" id="XP_068347873.1">
    <property type="nucleotide sequence ID" value="XM_068495715.1"/>
</dbReference>
<feature type="domain" description="BACK" evidence="1">
    <location>
        <begin position="135"/>
        <end position="212"/>
    </location>
</feature>
<gene>
    <name evidence="2" type="ORF">TRFO_10879</name>
</gene>
<evidence type="ECO:0000313" key="2">
    <source>
        <dbReference type="EMBL" id="OHS94736.1"/>
    </source>
</evidence>
<organism evidence="2 3">
    <name type="scientific">Tritrichomonas foetus</name>
    <dbReference type="NCBI Taxonomy" id="1144522"/>
    <lineage>
        <taxon>Eukaryota</taxon>
        <taxon>Metamonada</taxon>
        <taxon>Parabasalia</taxon>
        <taxon>Tritrichomonadida</taxon>
        <taxon>Tritrichomonadidae</taxon>
        <taxon>Tritrichomonas</taxon>
    </lineage>
</organism>
<dbReference type="GeneID" id="94830419"/>
<sequence>MQTKVSLSNQQLDYIFSLYGQDDFCFNVSNRQFVCKKVFADFLSPNVAKMHMIDPMIDHFNLYTRKPKVFSKVLKLQTQKNVSFKPNDIDSLFEIADQLGNDEILSFISLDNEITTDNVVSILLIKQTQKVNYEKELKFIARNFSLMEHKDLKKLGYETLYSIFISHDFQIKSEDELFDFIFPFLHYSLEEASILLDCIQIEYLSQHNLETFLSFINLDTLNASIWKQICKRLLTFPPKPLKESPRLSKEIVTIPVNHTDKFNGIFKYLNNKCDGNAHLKNAIEVTSSGDKNFQCYKIIDKAWGNRWFTNDSPNSWWMANFKDSQVSISGYSLKTNHASEDNYPHLKSWNIEASNDKVNWTIIDSQPPNNYLKGAGFEKTFTLSVETRPYQYIKLVSTGPDHQNTNYLLLAQIEFFGTIYTPYNEIKDKAKDH</sequence>
<dbReference type="OrthoDB" id="10266865at2759"/>
<proteinExistence type="predicted"/>
<dbReference type="InterPro" id="IPR008979">
    <property type="entry name" value="Galactose-bd-like_sf"/>
</dbReference>
<reference evidence="2" key="1">
    <citation type="submission" date="2016-10" db="EMBL/GenBank/DDBJ databases">
        <authorList>
            <person name="Benchimol M."/>
            <person name="Almeida L.G."/>
            <person name="Vasconcelos A.T."/>
            <person name="Perreira-Neves A."/>
            <person name="Rosa I.A."/>
            <person name="Tasca T."/>
            <person name="Bogo M.R."/>
            <person name="de Souza W."/>
        </authorList>
    </citation>
    <scope>NUCLEOTIDE SEQUENCE [LARGE SCALE GENOMIC DNA]</scope>
    <source>
        <strain evidence="2">K</strain>
    </source>
</reference>
<dbReference type="Pfam" id="PF07707">
    <property type="entry name" value="BACK"/>
    <property type="match status" value="1"/>
</dbReference>
<accession>A0A1J4J6B0</accession>
<comment type="caution">
    <text evidence="2">The sequence shown here is derived from an EMBL/GenBank/DDBJ whole genome shotgun (WGS) entry which is preliminary data.</text>
</comment>
<dbReference type="Gene3D" id="2.60.120.260">
    <property type="entry name" value="Galactose-binding domain-like"/>
    <property type="match status" value="1"/>
</dbReference>